<protein>
    <submittedName>
        <fullName evidence="1">Uncharacterized protein</fullName>
    </submittedName>
</protein>
<dbReference type="EMBL" id="GGEC01061512">
    <property type="protein sequence ID" value="MBX41996.1"/>
    <property type="molecule type" value="Transcribed_RNA"/>
</dbReference>
<organism evidence="1">
    <name type="scientific">Rhizophora mucronata</name>
    <name type="common">Asiatic mangrove</name>
    <dbReference type="NCBI Taxonomy" id="61149"/>
    <lineage>
        <taxon>Eukaryota</taxon>
        <taxon>Viridiplantae</taxon>
        <taxon>Streptophyta</taxon>
        <taxon>Embryophyta</taxon>
        <taxon>Tracheophyta</taxon>
        <taxon>Spermatophyta</taxon>
        <taxon>Magnoliopsida</taxon>
        <taxon>eudicotyledons</taxon>
        <taxon>Gunneridae</taxon>
        <taxon>Pentapetalae</taxon>
        <taxon>rosids</taxon>
        <taxon>fabids</taxon>
        <taxon>Malpighiales</taxon>
        <taxon>Rhizophoraceae</taxon>
        <taxon>Rhizophora</taxon>
    </lineage>
</organism>
<reference evidence="1" key="1">
    <citation type="submission" date="2018-02" db="EMBL/GenBank/DDBJ databases">
        <title>Rhizophora mucronata_Transcriptome.</title>
        <authorList>
            <person name="Meera S.P."/>
            <person name="Sreeshan A."/>
            <person name="Augustine A."/>
        </authorList>
    </citation>
    <scope>NUCLEOTIDE SEQUENCE</scope>
    <source>
        <tissue evidence="1">Leaf</tissue>
    </source>
</reference>
<name>A0A2P2NHP9_RHIMU</name>
<dbReference type="AlphaFoldDB" id="A0A2P2NHP9"/>
<proteinExistence type="predicted"/>
<evidence type="ECO:0000313" key="1">
    <source>
        <dbReference type="EMBL" id="MBX41996.1"/>
    </source>
</evidence>
<sequence>MHNQHIKEPMFTCTPQKGGPNHVKLNTRYTKLSGSECWIWEKSFIIHGTLNKTDLR</sequence>
<accession>A0A2P2NHP9</accession>